<evidence type="ECO:0000259" key="11">
    <source>
        <dbReference type="PROSITE" id="PS50026"/>
    </source>
</evidence>
<keyword evidence="5" id="KW-0472">Membrane</keyword>
<dbReference type="InterPro" id="IPR013320">
    <property type="entry name" value="ConA-like_dom_sf"/>
</dbReference>
<feature type="region of interest" description="Disordered" evidence="9">
    <location>
        <begin position="1384"/>
        <end position="1406"/>
    </location>
</feature>
<feature type="domain" description="EGF-like" evidence="11">
    <location>
        <begin position="1079"/>
        <end position="1116"/>
    </location>
</feature>
<feature type="domain" description="Laminin G" evidence="10">
    <location>
        <begin position="490"/>
        <end position="670"/>
    </location>
</feature>
<evidence type="ECO:0000256" key="5">
    <source>
        <dbReference type="ARBA" id="ARBA00023136"/>
    </source>
</evidence>
<keyword evidence="6 8" id="KW-1015">Disulfide bond</keyword>
<dbReference type="InterPro" id="IPR001791">
    <property type="entry name" value="Laminin_G"/>
</dbReference>
<dbReference type="InterPro" id="IPR002035">
    <property type="entry name" value="VWF_A"/>
</dbReference>
<dbReference type="SMART" id="SM00282">
    <property type="entry name" value="LamG"/>
    <property type="match status" value="6"/>
</dbReference>
<feature type="domain" description="Laminin G" evidence="10">
    <location>
        <begin position="898"/>
        <end position="1076"/>
    </location>
</feature>
<feature type="domain" description="EGF-like" evidence="11">
    <location>
        <begin position="233"/>
        <end position="278"/>
    </location>
</feature>
<dbReference type="PANTHER" id="PTHR15036">
    <property type="entry name" value="PIKACHURIN-LIKE PROTEIN"/>
    <property type="match status" value="1"/>
</dbReference>
<dbReference type="PROSITE" id="PS50025">
    <property type="entry name" value="LAM_G_DOMAIN"/>
    <property type="match status" value="6"/>
</dbReference>
<feature type="region of interest" description="Disordered" evidence="9">
    <location>
        <begin position="2066"/>
        <end position="2137"/>
    </location>
</feature>
<organism evidence="13 14">
    <name type="scientific">Caenorhabditis briggsae</name>
    <dbReference type="NCBI Taxonomy" id="6238"/>
    <lineage>
        <taxon>Eukaryota</taxon>
        <taxon>Metazoa</taxon>
        <taxon>Ecdysozoa</taxon>
        <taxon>Nematoda</taxon>
        <taxon>Chromadorea</taxon>
        <taxon>Rhabditida</taxon>
        <taxon>Rhabditina</taxon>
        <taxon>Rhabditomorpha</taxon>
        <taxon>Rhabditoidea</taxon>
        <taxon>Rhabditidae</taxon>
        <taxon>Peloderinae</taxon>
        <taxon>Caenorhabditis</taxon>
    </lineage>
</organism>
<feature type="domain" description="Laminin G" evidence="10">
    <location>
        <begin position="283"/>
        <end position="482"/>
    </location>
</feature>
<evidence type="ECO:0000313" key="13">
    <source>
        <dbReference type="EMBL" id="UMM35234.1"/>
    </source>
</evidence>
<name>A0AAE9F003_CAEBR</name>
<feature type="region of interest" description="Disordered" evidence="9">
    <location>
        <begin position="1532"/>
        <end position="1563"/>
    </location>
</feature>
<dbReference type="Pfam" id="PF00092">
    <property type="entry name" value="VWA"/>
    <property type="match status" value="1"/>
</dbReference>
<evidence type="ECO:0000256" key="8">
    <source>
        <dbReference type="PROSITE-ProRule" id="PRU00122"/>
    </source>
</evidence>
<feature type="compositionally biased region" description="Low complexity" evidence="9">
    <location>
        <begin position="1960"/>
        <end position="1972"/>
    </location>
</feature>
<dbReference type="Gene3D" id="2.10.25.10">
    <property type="entry name" value="Laminin"/>
    <property type="match status" value="2"/>
</dbReference>
<proteinExistence type="predicted"/>
<comment type="caution">
    <text evidence="7">Lacks conserved residue(s) required for the propagation of feature annotation.</text>
</comment>
<dbReference type="PROSITE" id="PS50026">
    <property type="entry name" value="EGF_3"/>
    <property type="match status" value="3"/>
</dbReference>
<accession>A0AAE9F003</accession>
<evidence type="ECO:0000256" key="6">
    <source>
        <dbReference type="ARBA" id="ARBA00023157"/>
    </source>
</evidence>
<dbReference type="SUPFAM" id="SSF49899">
    <property type="entry name" value="Concanavalin A-like lectins/glucanases"/>
    <property type="match status" value="6"/>
</dbReference>
<sequence>MRRKFDDTGQYSKWLIALSIYLLFGVVDSIILTGAPDSYSRYPKWAHSFENSLSMELKTRQSDGMLLYTDDGGTHGNFYSLTIVEGHIQLDFRLGDNSNEFGQRRPVNTIRIEEVRIDDDKWHTLTIFQSWENVKLELDYTLVFKILNQRSFVFGNILKNSDVFIGGLPPNMHMLPVMSSPLRRYTRHLAVNVRNLMYRQYPQDLSKLNEIMKSLKSVTSPQLLESVGTRTNEDDHCKSKSMSSREQFVCLNDGECYSANDGPHCDCQFSDHDGRNCEIEKNDGELTFGGDEWVGYDVSMNISAAVRAKKENLTLTFKTVHGTSMLFYAGDEKSYLHLMLQDGAIIASSKFDGSDARIIRMFNSFPSQRYDDDSWHTIVLERSLQMHSEEMVAIHMTLIVDGRRDEIRQYAPELDWISNSFAYLGSIPKHNPSKEVNRVSFRGCMRKVRYDVDATRVLFVNLADQSYGGSVVKTGGDLSYSCKNPSQRSDVLSFSDTSSYLTLPRWNSLSSGSLSFHFRTTSPDGLILYHGVMQHNATDYVAFELIDSHLFLIINLGSGVVRLQTTAMKVSDGEWHHVQLDRLSRTGSVIVDAIKIDFSTPGVSANLIIDDPIFIGNVPNNSIAYPPSVWSITLQKGYTGCIKNIRLNGVSAKIAQQFESTNTTGIELGCSLSNELDICEPNPCQNFGRCSRNLNSFECDCSNTNFEGKRCEIEQTAVEVDGDESKVHVLAHTKVSQVEHIQIRFRTSSTRGVLFDTGANGKNDKITVFLNDSLLNLFLQDSLTNNTFSWGKSLSDNHWHELQVRRLGQKLLLYLDGFWSHSIYLQNPISVEIDEIGAAYSVHPSSPPPRDEHFKGFLSKLIFNGNDYLAKTKRDSALLSKSTSRESKGQRNVKTRIASISFTNSTGYVAFSSDKISSLAGSFRVQFKFQTLMRSALIFFTLPKHDYDQSFRLQIINGRLKYTYRISGQEFHTTSPKLPYRQHLSDMRWHSVLIYQDEKTNDHVLLVDNSTTTLIIDKMKKVESRMSGKLYFGSNPLGVSRPSNGYRGCISTLRINEKALDLYEDADSRMNVNRGCSGPIARCVEDACANHGRCIQLWSSIRCDCSLTAHSGDRCQNPSTTVRFDGSPSAIFYEYAPNERPTTSKDYFVFSFRTTQPNGVLIAIECAADQDYFTIFLNKGYLNAHYNLGSRDHTVSYHTRVLNDGFPHVIKISRNESSLTIQVDKLPALRYRPKKASDLVLLNMQTRISIGASFNTRHLEQRRRMLRHRRNTEIFDSYQGEVSGVNVNGLMILDLYENGSNRIHTIGAPQTTAVSEAVSNSSEEDDELAEMMMAHSIEENPNEALIESLAPSCLSLEEQQTCFIDTDDSTGFFSPVLPAVADIPSTRPSETVTTRRTPSPKMSTIPHPITTTLPVFFLSQITDGDESEDEFDGSGDDQFGGDGVGITAATQPSVAKSTPSIPAVTKVLTTTTSAPSSTHRSTVLPRPYASVKEAAEQNPDYLGSSIWNQVDTLPEPMVTGPAWRTNKSLTTTVTTQPTTTTKKNRKTTTTATTTSSTTTTRYQPNYDIDNEVTALITSSIAPQKTRPKSTPHFTVYPVRPTTPMGETITTTMQAATVTDFPRTPLIMGSSLAVIIAIAAVVFFVFKCRQNPPASEHYTMAMKSQSGYTAIAPELSPPMNHDRNNDSCTQPLLAKPHINGNGYEPLKGAVIANGNGATATMMHNGNGNGVAKKKDFKEWYVSRNRALQVARQLPENQKIRKWVVLSRNDRYVPRVLRNNAELQSVLSTIHGDYDRFLEIATGEIARRTATFQPFVILLFSETPVNQTMTKLWRSISLAPALHIYRIGSFQRTNRMLSEDQETDFEKLILCGRNRTDLFNTESSKFSGGNEIRRSPTSTPHPWTSTRDPFVRRLTFYDASRTLIEEKRKQEQLKQQQLSQINKQFTITRTFKKMTTKSQSFTRIPTTTSRTTKTTRNHISYTTRTPTKYDAKKFSGSYQASTSISETTTRKPYTTIKRPQTYVTRIHPSSKIVKTTRPMTTRRMTTTRPFSVHQVFPTTSKPPVRAIYTSSTRQPQQSRLYTRSTPTTSTRTPSVSMTTAKPFTRASTSPSITTTPSSVPAATIDSPLKKHEGGGNEIEELNGKNFKVRSRSVHFAMTEKPPVTTAMNPMKFFTTSRTPITTAKSLIPYSCTADVFFLVDLSQGTGDKSQQYLDIAASAISSLPISQEAVRVGLISYSGPGRTHVRVYLDKHNDKEKLIEEMFLMERHGGTTRTADAIRYATKIFEGMAHPARKNVKKVLVVFTDGYSQDHPRDAARGARAKGLQLIAVAVKDRLAPPDEEQLAEIGGHAKNVFISPNGRELREKIIGTQCRL</sequence>
<dbReference type="SMART" id="SM00181">
    <property type="entry name" value="EGF"/>
    <property type="match status" value="3"/>
</dbReference>
<keyword evidence="4" id="KW-1133">Transmembrane helix</keyword>
<dbReference type="GO" id="GO:0016020">
    <property type="term" value="C:membrane"/>
    <property type="evidence" value="ECO:0007669"/>
    <property type="project" value="UniProtKB-SubCell"/>
</dbReference>
<gene>
    <name evidence="13" type="ORF">L5515_007959</name>
</gene>
<feature type="domain" description="Laminin G" evidence="10">
    <location>
        <begin position="1120"/>
        <end position="1312"/>
    </location>
</feature>
<dbReference type="EMBL" id="CP092624">
    <property type="protein sequence ID" value="UMM35234.1"/>
    <property type="molecule type" value="Genomic_DNA"/>
</dbReference>
<dbReference type="Gene3D" id="2.60.120.200">
    <property type="match status" value="6"/>
</dbReference>
<feature type="region of interest" description="Disordered" evidence="9">
    <location>
        <begin position="1880"/>
        <end position="1903"/>
    </location>
</feature>
<dbReference type="FunFam" id="2.60.120.200:FF:000364">
    <property type="entry name" value="NeuReXin related"/>
    <property type="match status" value="1"/>
</dbReference>
<feature type="compositionally biased region" description="Polar residues" evidence="9">
    <location>
        <begin position="2066"/>
        <end position="2079"/>
    </location>
</feature>
<dbReference type="SMART" id="SM00327">
    <property type="entry name" value="VWA"/>
    <property type="match status" value="1"/>
</dbReference>
<evidence type="ECO:0008006" key="15">
    <source>
        <dbReference type="Google" id="ProtNLM"/>
    </source>
</evidence>
<dbReference type="CDD" id="cd01476">
    <property type="entry name" value="VWA_integrin_invertebrates"/>
    <property type="match status" value="1"/>
</dbReference>
<feature type="compositionally biased region" description="Low complexity" evidence="9">
    <location>
        <begin position="2080"/>
        <end position="2097"/>
    </location>
</feature>
<keyword evidence="2 7" id="KW-0245">EGF-like domain</keyword>
<feature type="domain" description="VWFA" evidence="12">
    <location>
        <begin position="2192"/>
        <end position="2368"/>
    </location>
</feature>
<evidence type="ECO:0000256" key="2">
    <source>
        <dbReference type="ARBA" id="ARBA00022536"/>
    </source>
</evidence>
<dbReference type="CDD" id="cd00110">
    <property type="entry name" value="LamG"/>
    <property type="match status" value="6"/>
</dbReference>
<evidence type="ECO:0000256" key="1">
    <source>
        <dbReference type="ARBA" id="ARBA00004370"/>
    </source>
</evidence>
<dbReference type="Gene3D" id="3.40.50.410">
    <property type="entry name" value="von Willebrand factor, type A domain"/>
    <property type="match status" value="1"/>
</dbReference>
<dbReference type="PROSITE" id="PS50234">
    <property type="entry name" value="VWFA"/>
    <property type="match status" value="1"/>
</dbReference>
<evidence type="ECO:0000313" key="14">
    <source>
        <dbReference type="Proteomes" id="UP000829354"/>
    </source>
</evidence>
<dbReference type="PANTHER" id="PTHR15036:SF89">
    <property type="entry name" value="NEUREXIN 1, ISOFORM F"/>
    <property type="match status" value="1"/>
</dbReference>
<feature type="region of interest" description="Disordered" evidence="9">
    <location>
        <begin position="1954"/>
        <end position="1973"/>
    </location>
</feature>
<feature type="disulfide bond" evidence="8">
    <location>
        <begin position="1049"/>
        <end position="1076"/>
    </location>
</feature>
<evidence type="ECO:0000256" key="4">
    <source>
        <dbReference type="ARBA" id="ARBA00022989"/>
    </source>
</evidence>
<evidence type="ECO:0000256" key="3">
    <source>
        <dbReference type="ARBA" id="ARBA00022692"/>
    </source>
</evidence>
<keyword evidence="14" id="KW-1185">Reference proteome</keyword>
<dbReference type="CDD" id="cd00054">
    <property type="entry name" value="EGF_CA"/>
    <property type="match status" value="1"/>
</dbReference>
<dbReference type="SUPFAM" id="SSF53300">
    <property type="entry name" value="vWA-like"/>
    <property type="match status" value="1"/>
</dbReference>
<feature type="compositionally biased region" description="Low complexity" evidence="9">
    <location>
        <begin position="1532"/>
        <end position="1560"/>
    </location>
</feature>
<dbReference type="FunFam" id="2.10.25.10:FF:000015">
    <property type="entry name" value="neurexin-1 isoform X1"/>
    <property type="match status" value="1"/>
</dbReference>
<feature type="domain" description="EGF-like" evidence="11">
    <location>
        <begin position="675"/>
        <end position="712"/>
    </location>
</feature>
<feature type="compositionally biased region" description="Polar residues" evidence="9">
    <location>
        <begin position="1386"/>
        <end position="1402"/>
    </location>
</feature>
<evidence type="ECO:0000256" key="7">
    <source>
        <dbReference type="PROSITE-ProRule" id="PRU00076"/>
    </source>
</evidence>
<evidence type="ECO:0000256" key="9">
    <source>
        <dbReference type="SAM" id="MobiDB-lite"/>
    </source>
</evidence>
<dbReference type="InterPro" id="IPR036465">
    <property type="entry name" value="vWFA_dom_sf"/>
</dbReference>
<comment type="subcellular location">
    <subcellularLocation>
        <location evidence="1">Membrane</location>
    </subcellularLocation>
</comment>
<feature type="domain" description="Laminin G" evidence="10">
    <location>
        <begin position="29"/>
        <end position="237"/>
    </location>
</feature>
<dbReference type="Proteomes" id="UP000829354">
    <property type="component" value="Chromosome V"/>
</dbReference>
<dbReference type="Pfam" id="PF02210">
    <property type="entry name" value="Laminin_G_2"/>
    <property type="match status" value="6"/>
</dbReference>
<dbReference type="InterPro" id="IPR000742">
    <property type="entry name" value="EGF"/>
</dbReference>
<keyword evidence="3" id="KW-0812">Transmembrane</keyword>
<feature type="compositionally biased region" description="Low complexity" evidence="9">
    <location>
        <begin position="2104"/>
        <end position="2122"/>
    </location>
</feature>
<protein>
    <recommendedName>
        <fullName evidence="15">Protein CBR-NRX-1</fullName>
    </recommendedName>
</protein>
<evidence type="ECO:0000259" key="10">
    <source>
        <dbReference type="PROSITE" id="PS50025"/>
    </source>
</evidence>
<reference evidence="13 14" key="1">
    <citation type="submission" date="2022-04" db="EMBL/GenBank/DDBJ databases">
        <title>Chromosome-level reference genomes for two strains of Caenorhabditis briggsae: an improved platform for comparative genomics.</title>
        <authorList>
            <person name="Stevens L."/>
            <person name="Andersen E."/>
        </authorList>
    </citation>
    <scope>NUCLEOTIDE SEQUENCE [LARGE SCALE GENOMIC DNA]</scope>
    <source>
        <strain evidence="13">VX34</strain>
        <tissue evidence="13">Whole-organism</tissue>
    </source>
</reference>
<dbReference type="InterPro" id="IPR050372">
    <property type="entry name" value="Neurexin-related_CASP"/>
</dbReference>
<feature type="compositionally biased region" description="Low complexity" evidence="9">
    <location>
        <begin position="1893"/>
        <end position="1903"/>
    </location>
</feature>
<feature type="domain" description="Laminin G" evidence="10">
    <location>
        <begin position="716"/>
        <end position="887"/>
    </location>
</feature>
<evidence type="ECO:0000259" key="12">
    <source>
        <dbReference type="PROSITE" id="PS50234"/>
    </source>
</evidence>